<evidence type="ECO:0000313" key="2">
    <source>
        <dbReference type="EMBL" id="KKR11910.1"/>
    </source>
</evidence>
<accession>A0A0G0QNE1</accession>
<comment type="caution">
    <text evidence="2">The sequence shown here is derived from an EMBL/GenBank/DDBJ whole genome shotgun (WGS) entry which is preliminary data.</text>
</comment>
<organism evidence="2 3">
    <name type="scientific">Candidatus Woesebacteria bacterium GW2011_GWA1_39_21</name>
    <dbReference type="NCBI Taxonomy" id="1618550"/>
    <lineage>
        <taxon>Bacteria</taxon>
        <taxon>Candidatus Woeseibacteriota</taxon>
    </lineage>
</organism>
<feature type="region of interest" description="Disordered" evidence="1">
    <location>
        <begin position="206"/>
        <end position="228"/>
    </location>
</feature>
<sequence length="228" mass="25708">MAEDLETTPLSNEEAHTEANLLKHDVAHVEANVKEEAEKQPGLKESVKDFKDTAYLELASQHLEHYKDQDPTLYKALIQLQGATDRLANSRIDVRLKLDRIRNPNSEVRTTPNPKEWEQARKKTLESANSTIHNLTLDVQELNKRGPQSDLTNVFQAIEGQMKHIGDRNYDPEKIGAMVQGVLAELEVSRHPFTLKSNYKVDLGKATSKQEAFDSSGKVAPQTQQQNT</sequence>
<reference evidence="2 3" key="1">
    <citation type="journal article" date="2015" name="Nature">
        <title>rRNA introns, odd ribosomes, and small enigmatic genomes across a large radiation of phyla.</title>
        <authorList>
            <person name="Brown C.T."/>
            <person name="Hug L.A."/>
            <person name="Thomas B.C."/>
            <person name="Sharon I."/>
            <person name="Castelle C.J."/>
            <person name="Singh A."/>
            <person name="Wilkins M.J."/>
            <person name="Williams K.H."/>
            <person name="Banfield J.F."/>
        </authorList>
    </citation>
    <scope>NUCLEOTIDE SEQUENCE [LARGE SCALE GENOMIC DNA]</scope>
</reference>
<gene>
    <name evidence="2" type="ORF">UT39_C0002G0091</name>
</gene>
<proteinExistence type="predicted"/>
<dbReference type="EMBL" id="LBWP01000002">
    <property type="protein sequence ID" value="KKR11910.1"/>
    <property type="molecule type" value="Genomic_DNA"/>
</dbReference>
<dbReference type="STRING" id="1618550.UT39_C0002G0091"/>
<dbReference type="Proteomes" id="UP000034246">
    <property type="component" value="Unassembled WGS sequence"/>
</dbReference>
<dbReference type="AlphaFoldDB" id="A0A0G0QNE1"/>
<evidence type="ECO:0000313" key="3">
    <source>
        <dbReference type="Proteomes" id="UP000034246"/>
    </source>
</evidence>
<name>A0A0G0QNE1_9BACT</name>
<protein>
    <submittedName>
        <fullName evidence="2">Uncharacterized protein</fullName>
    </submittedName>
</protein>
<evidence type="ECO:0000256" key="1">
    <source>
        <dbReference type="SAM" id="MobiDB-lite"/>
    </source>
</evidence>